<organism evidence="3 4">
    <name type="scientific">Natrinema salaciae</name>
    <dbReference type="NCBI Taxonomy" id="1186196"/>
    <lineage>
        <taxon>Archaea</taxon>
        <taxon>Methanobacteriati</taxon>
        <taxon>Methanobacteriota</taxon>
        <taxon>Stenosarchaea group</taxon>
        <taxon>Halobacteria</taxon>
        <taxon>Halobacteriales</taxon>
        <taxon>Natrialbaceae</taxon>
        <taxon>Natrinema</taxon>
    </lineage>
</organism>
<gene>
    <name evidence="3" type="ORF">SAMN04489841_1779</name>
</gene>
<dbReference type="InterPro" id="IPR000073">
    <property type="entry name" value="AB_hydrolase_1"/>
</dbReference>
<dbReference type="EMBL" id="FOFD01000002">
    <property type="protein sequence ID" value="SEQ45264.1"/>
    <property type="molecule type" value="Genomic_DNA"/>
</dbReference>
<feature type="domain" description="AB hydrolase-1" evidence="2">
    <location>
        <begin position="22"/>
        <end position="264"/>
    </location>
</feature>
<protein>
    <submittedName>
        <fullName evidence="3">Pimeloyl-ACP methyl ester carboxylesterase</fullName>
    </submittedName>
</protein>
<evidence type="ECO:0000256" key="1">
    <source>
        <dbReference type="ARBA" id="ARBA00022801"/>
    </source>
</evidence>
<keyword evidence="4" id="KW-1185">Reference proteome</keyword>
<dbReference type="GO" id="GO:0016787">
    <property type="term" value="F:hydrolase activity"/>
    <property type="evidence" value="ECO:0007669"/>
    <property type="project" value="UniProtKB-KW"/>
</dbReference>
<name>A0A1H9G5C3_9EURY</name>
<dbReference type="AlphaFoldDB" id="A0A1H9G5C3"/>
<accession>A0A1H9G5C3</accession>
<keyword evidence="1" id="KW-0378">Hydrolase</keyword>
<evidence type="ECO:0000259" key="2">
    <source>
        <dbReference type="Pfam" id="PF12697"/>
    </source>
</evidence>
<dbReference type="InterPro" id="IPR029058">
    <property type="entry name" value="AB_hydrolase_fold"/>
</dbReference>
<dbReference type="STRING" id="1186196.SAMN04489841_1779"/>
<evidence type="ECO:0000313" key="4">
    <source>
        <dbReference type="Proteomes" id="UP000199114"/>
    </source>
</evidence>
<dbReference type="RefSeq" id="WP_090616583.1">
    <property type="nucleotide sequence ID" value="NZ_FOFD01000002.1"/>
</dbReference>
<dbReference type="OrthoDB" id="7466at2157"/>
<dbReference type="Pfam" id="PF12697">
    <property type="entry name" value="Abhydrolase_6"/>
    <property type="match status" value="1"/>
</dbReference>
<evidence type="ECO:0000313" key="3">
    <source>
        <dbReference type="EMBL" id="SEQ45264.1"/>
    </source>
</evidence>
<dbReference type="GO" id="GO:0016020">
    <property type="term" value="C:membrane"/>
    <property type="evidence" value="ECO:0007669"/>
    <property type="project" value="TreeGrafter"/>
</dbReference>
<dbReference type="PANTHER" id="PTHR43798">
    <property type="entry name" value="MONOACYLGLYCEROL LIPASE"/>
    <property type="match status" value="1"/>
</dbReference>
<dbReference type="Gene3D" id="3.40.50.1820">
    <property type="entry name" value="alpha/beta hydrolase"/>
    <property type="match status" value="1"/>
</dbReference>
<sequence>MAELTLADGTIHYETTGDGPPLVFVHGGWMDGTAWEPQVEHFDDEYRVVTLDVRGHGETGATEPDRYSIGLFTDDLEALFSELAIERPILCGLSLGSMVVQEYMNRHPNGASGAVLGGAVRSMPPVALPPGTKSLWTPLPALSASLSLSGSAGTFRSMLCSIQATTGERWLSVDPQTRADAIDAVGDIPSAEFRKIFGALYRYEPPVLTGVDTPTLIVHGEQEAPLVKRQGRQIASAVADGDRLELADSGHLVNQDRPRAFNAATADFLEELPAA</sequence>
<dbReference type="Proteomes" id="UP000199114">
    <property type="component" value="Unassembled WGS sequence"/>
</dbReference>
<reference evidence="4" key="1">
    <citation type="submission" date="2016-10" db="EMBL/GenBank/DDBJ databases">
        <authorList>
            <person name="Varghese N."/>
            <person name="Submissions S."/>
        </authorList>
    </citation>
    <scope>NUCLEOTIDE SEQUENCE [LARGE SCALE GENOMIC DNA]</scope>
    <source>
        <strain evidence="4">DSM 25055</strain>
    </source>
</reference>
<dbReference type="SUPFAM" id="SSF53474">
    <property type="entry name" value="alpha/beta-Hydrolases"/>
    <property type="match status" value="1"/>
</dbReference>
<dbReference type="InterPro" id="IPR050266">
    <property type="entry name" value="AB_hydrolase_sf"/>
</dbReference>
<dbReference type="PANTHER" id="PTHR43798:SF31">
    <property type="entry name" value="AB HYDROLASE SUPERFAMILY PROTEIN YCLE"/>
    <property type="match status" value="1"/>
</dbReference>
<proteinExistence type="predicted"/>